<dbReference type="Gene3D" id="3.30.200.20">
    <property type="entry name" value="Phosphorylase Kinase, domain 1"/>
    <property type="match status" value="1"/>
</dbReference>
<dbReference type="InterPro" id="IPR008271">
    <property type="entry name" value="Ser/Thr_kinase_AS"/>
</dbReference>
<feature type="binding site" evidence="7">
    <location>
        <position position="59"/>
    </location>
    <ligand>
        <name>ATP</name>
        <dbReference type="ChEBI" id="CHEBI:30616"/>
    </ligand>
</feature>
<evidence type="ECO:0000313" key="11">
    <source>
        <dbReference type="EMBL" id="ODV82026.1"/>
    </source>
</evidence>
<dbReference type="AlphaFoldDB" id="A0A1E4SR80"/>
<feature type="domain" description="Protein kinase" evidence="10">
    <location>
        <begin position="29"/>
        <end position="340"/>
    </location>
</feature>
<dbReference type="GO" id="GO:0046827">
    <property type="term" value="P:positive regulation of protein export from nucleus"/>
    <property type="evidence" value="ECO:0007669"/>
    <property type="project" value="EnsemblFungi"/>
</dbReference>
<comment type="catalytic activity">
    <reaction evidence="9">
        <text>L-threonyl-[protein] + ATP = O-phospho-L-threonyl-[protein] + ADP + H(+)</text>
        <dbReference type="Rhea" id="RHEA:46608"/>
        <dbReference type="Rhea" id="RHEA-COMP:11060"/>
        <dbReference type="Rhea" id="RHEA-COMP:11605"/>
        <dbReference type="ChEBI" id="CHEBI:15378"/>
        <dbReference type="ChEBI" id="CHEBI:30013"/>
        <dbReference type="ChEBI" id="CHEBI:30616"/>
        <dbReference type="ChEBI" id="CHEBI:61977"/>
        <dbReference type="ChEBI" id="CHEBI:456216"/>
        <dbReference type="EC" id="2.7.11.24"/>
    </reaction>
</comment>
<dbReference type="Proteomes" id="UP000094285">
    <property type="component" value="Unassembled WGS sequence"/>
</dbReference>
<dbReference type="SMART" id="SM00220">
    <property type="entry name" value="S_TKc"/>
    <property type="match status" value="1"/>
</dbReference>
<dbReference type="GO" id="GO:0010526">
    <property type="term" value="P:transposable element silencing"/>
    <property type="evidence" value="ECO:0007669"/>
    <property type="project" value="EnsemblFungi"/>
</dbReference>
<dbReference type="InterPro" id="IPR017441">
    <property type="entry name" value="Protein_kinase_ATP_BS"/>
</dbReference>
<keyword evidence="3 9" id="KW-0808">Transferase</keyword>
<dbReference type="EC" id="2.7.11.24" evidence="1 9"/>
<evidence type="ECO:0000256" key="6">
    <source>
        <dbReference type="ARBA" id="ARBA00022840"/>
    </source>
</evidence>
<evidence type="ECO:0000256" key="1">
    <source>
        <dbReference type="ARBA" id="ARBA00012411"/>
    </source>
</evidence>
<dbReference type="GO" id="GO:0043332">
    <property type="term" value="C:mating projection tip"/>
    <property type="evidence" value="ECO:0007669"/>
    <property type="project" value="EnsemblFungi"/>
</dbReference>
<keyword evidence="2 8" id="KW-0723">Serine/threonine-protein kinase</keyword>
<evidence type="ECO:0000256" key="5">
    <source>
        <dbReference type="ARBA" id="ARBA00022777"/>
    </source>
</evidence>
<evidence type="ECO:0000256" key="9">
    <source>
        <dbReference type="RuleBase" id="RU361165"/>
    </source>
</evidence>
<dbReference type="InterPro" id="IPR050117">
    <property type="entry name" value="MAPK"/>
</dbReference>
<dbReference type="GO" id="GO:0043409">
    <property type="term" value="P:negative regulation of MAPK cascade"/>
    <property type="evidence" value="ECO:0007669"/>
    <property type="project" value="EnsemblFungi"/>
</dbReference>
<keyword evidence="4 7" id="KW-0547">Nucleotide-binding</keyword>
<dbReference type="GO" id="GO:0005634">
    <property type="term" value="C:nucleus"/>
    <property type="evidence" value="ECO:0007669"/>
    <property type="project" value="EnsemblFungi"/>
</dbReference>
<dbReference type="InterPro" id="IPR003527">
    <property type="entry name" value="MAP_kinase_CS"/>
</dbReference>
<accession>A0A1E4SR80</accession>
<proteinExistence type="inferred from homology"/>
<keyword evidence="5 9" id="KW-0418">Kinase</keyword>
<comment type="cofactor">
    <cofactor evidence="9">
        <name>Mg(2+)</name>
        <dbReference type="ChEBI" id="CHEBI:18420"/>
    </cofactor>
</comment>
<dbReference type="Pfam" id="PF00069">
    <property type="entry name" value="Pkinase"/>
    <property type="match status" value="1"/>
</dbReference>
<protein>
    <recommendedName>
        <fullName evidence="1 9">Mitogen-activated protein kinase</fullName>
        <ecNumber evidence="1 9">2.7.11.24</ecNumber>
    </recommendedName>
</protein>
<evidence type="ECO:0000256" key="2">
    <source>
        <dbReference type="ARBA" id="ARBA00022527"/>
    </source>
</evidence>
<dbReference type="RefSeq" id="XP_020067148.1">
    <property type="nucleotide sequence ID" value="XM_020208839.1"/>
</dbReference>
<evidence type="ECO:0000256" key="4">
    <source>
        <dbReference type="ARBA" id="ARBA00022741"/>
    </source>
</evidence>
<name>A0A1E4SR80_9ASCO</name>
<evidence type="ECO:0000256" key="7">
    <source>
        <dbReference type="PROSITE-ProRule" id="PRU10141"/>
    </source>
</evidence>
<dbReference type="EMBL" id="KV453909">
    <property type="protein sequence ID" value="ODV82026.1"/>
    <property type="molecule type" value="Genomic_DNA"/>
</dbReference>
<keyword evidence="12" id="KW-1185">Reference proteome</keyword>
<dbReference type="PROSITE" id="PS00107">
    <property type="entry name" value="PROTEIN_KINASE_ATP"/>
    <property type="match status" value="1"/>
</dbReference>
<organism evidence="11 12">
    <name type="scientific">Suhomyces tanzawaensis NRRL Y-17324</name>
    <dbReference type="NCBI Taxonomy" id="984487"/>
    <lineage>
        <taxon>Eukaryota</taxon>
        <taxon>Fungi</taxon>
        <taxon>Dikarya</taxon>
        <taxon>Ascomycota</taxon>
        <taxon>Saccharomycotina</taxon>
        <taxon>Pichiomycetes</taxon>
        <taxon>Debaryomycetaceae</taxon>
        <taxon>Suhomyces</taxon>
    </lineage>
</organism>
<dbReference type="OrthoDB" id="192887at2759"/>
<evidence type="ECO:0000259" key="10">
    <source>
        <dbReference type="PROSITE" id="PS50011"/>
    </source>
</evidence>
<evidence type="ECO:0000313" key="12">
    <source>
        <dbReference type="Proteomes" id="UP000094285"/>
    </source>
</evidence>
<dbReference type="InterPro" id="IPR000719">
    <property type="entry name" value="Prot_kinase_dom"/>
</dbReference>
<dbReference type="GO" id="GO:0001403">
    <property type="term" value="P:invasive growth in response to glucose limitation"/>
    <property type="evidence" value="ECO:0007669"/>
    <property type="project" value="EnsemblFungi"/>
</dbReference>
<dbReference type="Gene3D" id="1.10.510.10">
    <property type="entry name" value="Transferase(Phosphotransferase) domain 1"/>
    <property type="match status" value="1"/>
</dbReference>
<dbReference type="GO" id="GO:0071507">
    <property type="term" value="P:pheromone response MAPK cascade"/>
    <property type="evidence" value="ECO:0007669"/>
    <property type="project" value="EnsemblFungi"/>
</dbReference>
<dbReference type="GO" id="GO:0005737">
    <property type="term" value="C:cytoplasm"/>
    <property type="evidence" value="ECO:0007669"/>
    <property type="project" value="EnsemblFungi"/>
</dbReference>
<gene>
    <name evidence="11" type="ORF">CANTADRAFT_4072</name>
</gene>
<dbReference type="InterPro" id="IPR011009">
    <property type="entry name" value="Kinase-like_dom_sf"/>
</dbReference>
<reference evidence="12" key="1">
    <citation type="submission" date="2016-05" db="EMBL/GenBank/DDBJ databases">
        <title>Comparative genomics of biotechnologically important yeasts.</title>
        <authorList>
            <consortium name="DOE Joint Genome Institute"/>
            <person name="Riley R."/>
            <person name="Haridas S."/>
            <person name="Wolfe K.H."/>
            <person name="Lopes M.R."/>
            <person name="Hittinger C.T."/>
            <person name="Goker M."/>
            <person name="Salamov A."/>
            <person name="Wisecaver J."/>
            <person name="Long T.M."/>
            <person name="Aerts A.L."/>
            <person name="Barry K."/>
            <person name="Choi C."/>
            <person name="Clum A."/>
            <person name="Coughlan A.Y."/>
            <person name="Deshpande S."/>
            <person name="Douglass A.P."/>
            <person name="Hanson S.J."/>
            <person name="Klenk H.-P."/>
            <person name="Labutti K."/>
            <person name="Lapidus A."/>
            <person name="Lindquist E."/>
            <person name="Lipzen A."/>
            <person name="Meier-Kolthoff J.P."/>
            <person name="Ohm R.A."/>
            <person name="Otillar R.P."/>
            <person name="Pangilinan J."/>
            <person name="Peng Y."/>
            <person name="Rokas A."/>
            <person name="Rosa C.A."/>
            <person name="Scheuner C."/>
            <person name="Sibirny A.A."/>
            <person name="Slot J.C."/>
            <person name="Stielow J.B."/>
            <person name="Sun H."/>
            <person name="Kurtzman C.P."/>
            <person name="Blackwell M."/>
            <person name="Grigoriev I.V."/>
            <person name="Jeffries T.W."/>
        </authorList>
    </citation>
    <scope>NUCLEOTIDE SEQUENCE [LARGE SCALE GENOMIC DNA]</scope>
    <source>
        <strain evidence="12">NRRL Y-17324</strain>
    </source>
</reference>
<dbReference type="GeneID" id="30982975"/>
<evidence type="ECO:0000256" key="8">
    <source>
        <dbReference type="RuleBase" id="RU000304"/>
    </source>
</evidence>
<dbReference type="SUPFAM" id="SSF56112">
    <property type="entry name" value="Protein kinase-like (PK-like)"/>
    <property type="match status" value="1"/>
</dbReference>
<dbReference type="PROSITE" id="PS01351">
    <property type="entry name" value="MAPK"/>
    <property type="match status" value="1"/>
</dbReference>
<keyword evidence="6 7" id="KW-0067">ATP-binding</keyword>
<sequence>MLSTIPPKQRRVPEPKITRKVVFNVSQSFKVDRVLGEGAYGIVCLAVHEPTSIPVAIKKIEPFEKPLFCLRTLREIKLLTKFRGHENIIQLFDVQKPLSYDHFNEVYLIQEFMPSDLAKVIQTHVLSDEHCQYFTYQILRGLKYIHSANVIHRDLKPSNVLINGSCDVKICDFGLARLDNLRHKFKDDTSGAIGGISALTEYVATRWYRAPEIMLTASQYSTAIDLWSVGCILGEFFTYIPLFPGTDYRNQLSLIFELLGTPTGSDFHKIKSPRAKAYINTLPFRKKLDIDSVLNNHPMRLKKIGNVPINPLGLDLLKRLLTFDPEKRITVDQALAHPYLKNYHDPNDEPITTPMSAEEFDFDVPKDQLSTEVLKREMFEKIMNR</sequence>
<dbReference type="PANTHER" id="PTHR24055">
    <property type="entry name" value="MITOGEN-ACTIVATED PROTEIN KINASE"/>
    <property type="match status" value="1"/>
</dbReference>
<keyword evidence="9" id="KW-0460">Magnesium</keyword>
<comment type="activity regulation">
    <text evidence="9">Activated by threonine and tyrosine phosphorylation.</text>
</comment>
<dbReference type="STRING" id="984487.A0A1E4SR80"/>
<evidence type="ECO:0000256" key="3">
    <source>
        <dbReference type="ARBA" id="ARBA00022679"/>
    </source>
</evidence>
<dbReference type="PROSITE" id="PS00108">
    <property type="entry name" value="PROTEIN_KINASE_ST"/>
    <property type="match status" value="1"/>
</dbReference>
<dbReference type="GO" id="GO:0004707">
    <property type="term" value="F:MAP kinase activity"/>
    <property type="evidence" value="ECO:0007669"/>
    <property type="project" value="UniProtKB-EC"/>
</dbReference>
<comment type="similarity">
    <text evidence="9">Belongs to the protein kinase superfamily. Ser/Thr protein kinase family. MAP kinase subfamily.</text>
</comment>
<dbReference type="GO" id="GO:0042802">
    <property type="term" value="F:identical protein binding"/>
    <property type="evidence" value="ECO:0007669"/>
    <property type="project" value="EnsemblFungi"/>
</dbReference>
<dbReference type="FunFam" id="3.30.200.20:FF:000046">
    <property type="entry name" value="Mitogen-activated protein kinase"/>
    <property type="match status" value="1"/>
</dbReference>
<dbReference type="PROSITE" id="PS50011">
    <property type="entry name" value="PROTEIN_KINASE_DOM"/>
    <property type="match status" value="1"/>
</dbReference>
<dbReference type="GO" id="GO:0005524">
    <property type="term" value="F:ATP binding"/>
    <property type="evidence" value="ECO:0007669"/>
    <property type="project" value="UniProtKB-UniRule"/>
</dbReference>
<dbReference type="FunFam" id="1.10.510.10:FF:000098">
    <property type="entry name" value="Mitogen-activated protein kinase 1"/>
    <property type="match status" value="1"/>
</dbReference>